<name>A0AAV2S130_MEGNR</name>
<gene>
    <name evidence="3" type="ORF">MNOR_LOCUS30828</name>
</gene>
<dbReference type="GO" id="GO:0005737">
    <property type="term" value="C:cytoplasm"/>
    <property type="evidence" value="ECO:0007669"/>
    <property type="project" value="TreeGrafter"/>
</dbReference>
<feature type="domain" description="Lipocalin/cytosolic fatty-acid binding" evidence="2">
    <location>
        <begin position="76"/>
        <end position="117"/>
    </location>
</feature>
<dbReference type="EMBL" id="CAXKWB010038477">
    <property type="protein sequence ID" value="CAL4151736.1"/>
    <property type="molecule type" value="Genomic_DNA"/>
</dbReference>
<keyword evidence="4" id="KW-1185">Reference proteome</keyword>
<dbReference type="AlphaFoldDB" id="A0AAV2S130"/>
<evidence type="ECO:0000313" key="4">
    <source>
        <dbReference type="Proteomes" id="UP001497623"/>
    </source>
</evidence>
<evidence type="ECO:0000313" key="3">
    <source>
        <dbReference type="EMBL" id="CAL4151736.1"/>
    </source>
</evidence>
<dbReference type="GO" id="GO:0006629">
    <property type="term" value="P:lipid metabolic process"/>
    <property type="evidence" value="ECO:0007669"/>
    <property type="project" value="TreeGrafter"/>
</dbReference>
<dbReference type="InterPro" id="IPR000566">
    <property type="entry name" value="Lipocln_cytosolic_FA-bd_dom"/>
</dbReference>
<dbReference type="PANTHER" id="PTHR10612:SF62">
    <property type="entry name" value="LIPOCALIN_CYTOSOLIC FATTY-ACID BINDING DOMAIN-CONTAINING PROTEIN"/>
    <property type="match status" value="1"/>
</dbReference>
<protein>
    <recommendedName>
        <fullName evidence="2">Lipocalin/cytosolic fatty-acid binding domain-containing protein</fullName>
    </recommendedName>
</protein>
<dbReference type="SUPFAM" id="SSF50814">
    <property type="entry name" value="Lipocalins"/>
    <property type="match status" value="1"/>
</dbReference>
<feature type="compositionally biased region" description="Gly residues" evidence="1">
    <location>
        <begin position="25"/>
        <end position="49"/>
    </location>
</feature>
<feature type="region of interest" description="Disordered" evidence="1">
    <location>
        <begin position="25"/>
        <end position="70"/>
    </location>
</feature>
<accession>A0AAV2S130</accession>
<reference evidence="3 4" key="1">
    <citation type="submission" date="2024-05" db="EMBL/GenBank/DDBJ databases">
        <authorList>
            <person name="Wallberg A."/>
        </authorList>
    </citation>
    <scope>NUCLEOTIDE SEQUENCE [LARGE SCALE GENOMIC DNA]</scope>
</reference>
<evidence type="ECO:0000256" key="1">
    <source>
        <dbReference type="SAM" id="MobiDB-lite"/>
    </source>
</evidence>
<dbReference type="Gene3D" id="2.40.128.20">
    <property type="match status" value="1"/>
</dbReference>
<dbReference type="Proteomes" id="UP001497623">
    <property type="component" value="Unassembled WGS sequence"/>
</dbReference>
<evidence type="ECO:0000259" key="2">
    <source>
        <dbReference type="Pfam" id="PF08212"/>
    </source>
</evidence>
<dbReference type="Pfam" id="PF08212">
    <property type="entry name" value="Lipocalin_2"/>
    <property type="match status" value="1"/>
</dbReference>
<sequence>MALRVEVDQVDHGVEVDQVVLVGWGGSGSGGPWGGSGSGGPWGGGSGSGGPPPGVFPPGGGSDEPCPDPPVVQNFNLTGYLGRWYEVERMFNPFQYGDCVIADYTLKEDGTVQVINSNVLNKSL</sequence>
<dbReference type="InterPro" id="IPR012674">
    <property type="entry name" value="Calycin"/>
</dbReference>
<feature type="non-terminal residue" evidence="3">
    <location>
        <position position="124"/>
    </location>
</feature>
<comment type="caution">
    <text evidence="3">The sequence shown here is derived from an EMBL/GenBank/DDBJ whole genome shotgun (WGS) entry which is preliminary data.</text>
</comment>
<proteinExistence type="predicted"/>
<dbReference type="GO" id="GO:0000302">
    <property type="term" value="P:response to reactive oxygen species"/>
    <property type="evidence" value="ECO:0007669"/>
    <property type="project" value="TreeGrafter"/>
</dbReference>
<dbReference type="PANTHER" id="PTHR10612">
    <property type="entry name" value="APOLIPOPROTEIN D"/>
    <property type="match status" value="1"/>
</dbReference>
<organism evidence="3 4">
    <name type="scientific">Meganyctiphanes norvegica</name>
    <name type="common">Northern krill</name>
    <name type="synonym">Thysanopoda norvegica</name>
    <dbReference type="NCBI Taxonomy" id="48144"/>
    <lineage>
        <taxon>Eukaryota</taxon>
        <taxon>Metazoa</taxon>
        <taxon>Ecdysozoa</taxon>
        <taxon>Arthropoda</taxon>
        <taxon>Crustacea</taxon>
        <taxon>Multicrustacea</taxon>
        <taxon>Malacostraca</taxon>
        <taxon>Eumalacostraca</taxon>
        <taxon>Eucarida</taxon>
        <taxon>Euphausiacea</taxon>
        <taxon>Euphausiidae</taxon>
        <taxon>Meganyctiphanes</taxon>
    </lineage>
</organism>